<sequence length="330" mass="37760">MNVLFAISTIILAMATAFALWLWFRSATLSEFRRCADGRMPTIRHEWRQLTRLEQINYIFALQCLRNLPSKFFSERRDVGRYDDFVYVHYENRFESHRAAGLLPWHRWFLALFERSLRSECSYDGPFPYWDWTQDWENPGQSPVLNELYGFGGNGDPRWNSTLVDGWCLQTGPFAKATIPYFAAARGEDSHCLSRKFSAGDTFDGWDLRPESVQQVLQKKTYWDMAQALEAGPHDALHSGIGGDLPTLFSPADPLFYLHHGQIDRLWLIWQKITPAHAKDYGGHSSSSVGRPAEVGDILPAEGLATNITVKDILDVEGSVLCYSYDDYTI</sequence>
<proteinExistence type="predicted"/>
<dbReference type="OrthoDB" id="6132182at2759"/>
<dbReference type="STRING" id="357750.A0A2S6C060"/>
<evidence type="ECO:0000313" key="4">
    <source>
        <dbReference type="EMBL" id="PPJ53114.1"/>
    </source>
</evidence>
<evidence type="ECO:0000256" key="1">
    <source>
        <dbReference type="ARBA" id="ARBA00022723"/>
    </source>
</evidence>
<dbReference type="Pfam" id="PF00264">
    <property type="entry name" value="Tyrosinase"/>
    <property type="match status" value="1"/>
</dbReference>
<organism evidence="4 5">
    <name type="scientific">Cercospora berteroae</name>
    <dbReference type="NCBI Taxonomy" id="357750"/>
    <lineage>
        <taxon>Eukaryota</taxon>
        <taxon>Fungi</taxon>
        <taxon>Dikarya</taxon>
        <taxon>Ascomycota</taxon>
        <taxon>Pezizomycotina</taxon>
        <taxon>Dothideomycetes</taxon>
        <taxon>Dothideomycetidae</taxon>
        <taxon>Mycosphaerellales</taxon>
        <taxon>Mycosphaerellaceae</taxon>
        <taxon>Cercospora</taxon>
    </lineage>
</organism>
<accession>A0A2S6C060</accession>
<protein>
    <recommendedName>
        <fullName evidence="3">Tyrosinase copper-binding domain-containing protein</fullName>
    </recommendedName>
</protein>
<keyword evidence="5" id="KW-1185">Reference proteome</keyword>
<evidence type="ECO:0000259" key="3">
    <source>
        <dbReference type="PROSITE" id="PS00498"/>
    </source>
</evidence>
<dbReference type="PANTHER" id="PTHR11474">
    <property type="entry name" value="TYROSINASE FAMILY MEMBER"/>
    <property type="match status" value="1"/>
</dbReference>
<dbReference type="InterPro" id="IPR002227">
    <property type="entry name" value="Tyrosinase_Cu-bd"/>
</dbReference>
<dbReference type="GO" id="GO:0016491">
    <property type="term" value="F:oxidoreductase activity"/>
    <property type="evidence" value="ECO:0007669"/>
    <property type="project" value="InterPro"/>
</dbReference>
<dbReference type="Gene3D" id="1.10.1280.10">
    <property type="entry name" value="Di-copper center containing domain from catechol oxidase"/>
    <property type="match status" value="1"/>
</dbReference>
<dbReference type="Proteomes" id="UP000237631">
    <property type="component" value="Unassembled WGS sequence"/>
</dbReference>
<dbReference type="EMBL" id="PNEN01001600">
    <property type="protein sequence ID" value="PPJ53114.1"/>
    <property type="molecule type" value="Genomic_DNA"/>
</dbReference>
<reference evidence="5" key="1">
    <citation type="journal article" date="2017" name="bioRxiv">
        <title>Conservation of a gene cluster reveals novel cercosporin biosynthetic mechanisms and extends production to the genus Colletotrichum.</title>
        <authorList>
            <person name="de Jonge R."/>
            <person name="Ebert M.K."/>
            <person name="Huitt-Roehl C.R."/>
            <person name="Pal P."/>
            <person name="Suttle J.C."/>
            <person name="Spanner R.E."/>
            <person name="Neubauer J.D."/>
            <person name="Jurick W.M.II."/>
            <person name="Stott K.A."/>
            <person name="Secor G.A."/>
            <person name="Thomma B.P.H.J."/>
            <person name="Van de Peer Y."/>
            <person name="Townsend C.A."/>
            <person name="Bolton M.D."/>
        </authorList>
    </citation>
    <scope>NUCLEOTIDE SEQUENCE [LARGE SCALE GENOMIC DNA]</scope>
    <source>
        <strain evidence="5">CBS538.71</strain>
    </source>
</reference>
<dbReference type="SUPFAM" id="SSF48056">
    <property type="entry name" value="Di-copper centre-containing domain"/>
    <property type="match status" value="1"/>
</dbReference>
<dbReference type="PRINTS" id="PR00092">
    <property type="entry name" value="TYROSINASE"/>
</dbReference>
<dbReference type="GO" id="GO:0046872">
    <property type="term" value="F:metal ion binding"/>
    <property type="evidence" value="ECO:0007669"/>
    <property type="project" value="UniProtKB-KW"/>
</dbReference>
<dbReference type="InterPro" id="IPR008922">
    <property type="entry name" value="Di-copper_centre_dom_sf"/>
</dbReference>
<keyword evidence="2" id="KW-0186">Copper</keyword>
<comment type="caution">
    <text evidence="4">The sequence shown here is derived from an EMBL/GenBank/DDBJ whole genome shotgun (WGS) entry which is preliminary data.</text>
</comment>
<keyword evidence="1" id="KW-0479">Metal-binding</keyword>
<dbReference type="PROSITE" id="PS00498">
    <property type="entry name" value="TYROSINASE_2"/>
    <property type="match status" value="1"/>
</dbReference>
<dbReference type="AlphaFoldDB" id="A0A2S6C060"/>
<name>A0A2S6C060_9PEZI</name>
<evidence type="ECO:0000313" key="5">
    <source>
        <dbReference type="Proteomes" id="UP000237631"/>
    </source>
</evidence>
<gene>
    <name evidence="4" type="ORF">CBER1_11779</name>
</gene>
<dbReference type="InterPro" id="IPR050316">
    <property type="entry name" value="Tyrosinase/Hemocyanin"/>
</dbReference>
<feature type="domain" description="Tyrosinase copper-binding" evidence="3">
    <location>
        <begin position="253"/>
        <end position="264"/>
    </location>
</feature>
<evidence type="ECO:0000256" key="2">
    <source>
        <dbReference type="ARBA" id="ARBA00023008"/>
    </source>
</evidence>
<dbReference type="PANTHER" id="PTHR11474:SF126">
    <property type="entry name" value="TYROSINASE-LIKE PROTEIN TYR-1-RELATED"/>
    <property type="match status" value="1"/>
</dbReference>